<dbReference type="EMBL" id="FUHU01000043">
    <property type="protein sequence ID" value="SJM66083.1"/>
    <property type="molecule type" value="Genomic_DNA"/>
</dbReference>
<reference evidence="1 2" key="1">
    <citation type="submission" date="2017-02" db="EMBL/GenBank/DDBJ databases">
        <authorList>
            <person name="Peterson S.W."/>
        </authorList>
    </citation>
    <scope>NUCLEOTIDE SEQUENCE [LARGE SCALE GENOMIC DNA]</scope>
    <source>
        <strain evidence="1 2">LMG 22410</strain>
    </source>
</reference>
<proteinExistence type="predicted"/>
<organism evidence="1 2">
    <name type="scientific">Agrococcus casei LMG 22410</name>
    <dbReference type="NCBI Taxonomy" id="1255656"/>
    <lineage>
        <taxon>Bacteria</taxon>
        <taxon>Bacillati</taxon>
        <taxon>Actinomycetota</taxon>
        <taxon>Actinomycetes</taxon>
        <taxon>Micrococcales</taxon>
        <taxon>Microbacteriaceae</taxon>
        <taxon>Agrococcus</taxon>
    </lineage>
</organism>
<keyword evidence="2" id="KW-1185">Reference proteome</keyword>
<name>A0A1R4GD70_9MICO</name>
<protein>
    <submittedName>
        <fullName evidence="1">Uncharacterized protein</fullName>
    </submittedName>
</protein>
<gene>
    <name evidence="1" type="ORF">CZ674_11030</name>
</gene>
<dbReference type="AlphaFoldDB" id="A0A1R4GD70"/>
<evidence type="ECO:0000313" key="2">
    <source>
        <dbReference type="Proteomes" id="UP000195787"/>
    </source>
</evidence>
<accession>A0A1R4GD70</accession>
<evidence type="ECO:0000313" key="1">
    <source>
        <dbReference type="EMBL" id="SJM66083.1"/>
    </source>
</evidence>
<dbReference type="Proteomes" id="UP000195787">
    <property type="component" value="Unassembled WGS sequence"/>
</dbReference>
<sequence length="152" mass="16575">MLDLEAMSDEELLAEARRSYQGWLDDVEEMRASGSDNYLALDEWTTANYRDTIQGIFDVHLPDGAYIEGAQSLIGVELAKQQSGDEGAVEVNICLDNTTADYFDAEGTDIKREDAPDTSVGSATLLLSPDETRLLIDSETKTDKVGESLCGS</sequence>